<dbReference type="GO" id="GO:0047617">
    <property type="term" value="F:fatty acyl-CoA hydrolase activity"/>
    <property type="evidence" value="ECO:0007669"/>
    <property type="project" value="TreeGrafter"/>
</dbReference>
<dbReference type="SUPFAM" id="SSF54637">
    <property type="entry name" value="Thioesterase/thiol ester dehydrase-isomerase"/>
    <property type="match status" value="1"/>
</dbReference>
<evidence type="ECO:0000313" key="2">
    <source>
        <dbReference type="EMBL" id="KAJ5596772.1"/>
    </source>
</evidence>
<feature type="compositionally biased region" description="Low complexity" evidence="1">
    <location>
        <begin position="29"/>
        <end position="41"/>
    </location>
</feature>
<dbReference type="PANTHER" id="PTHR31793">
    <property type="entry name" value="4-HYDROXYBENZOYL-COA THIOESTERASE FAMILY MEMBER"/>
    <property type="match status" value="1"/>
</dbReference>
<dbReference type="CDD" id="cd00586">
    <property type="entry name" value="4HBT"/>
    <property type="match status" value="1"/>
</dbReference>
<evidence type="ECO:0000256" key="1">
    <source>
        <dbReference type="SAM" id="MobiDB-lite"/>
    </source>
</evidence>
<dbReference type="InterPro" id="IPR029069">
    <property type="entry name" value="HotDog_dom_sf"/>
</dbReference>
<dbReference type="EMBL" id="JAQJAC010000002">
    <property type="protein sequence ID" value="KAJ5596772.1"/>
    <property type="molecule type" value="Genomic_DNA"/>
</dbReference>
<dbReference type="InterPro" id="IPR050563">
    <property type="entry name" value="4-hydroxybenzoyl-CoA_TE"/>
</dbReference>
<dbReference type="Pfam" id="PF13279">
    <property type="entry name" value="4HBT_2"/>
    <property type="match status" value="1"/>
</dbReference>
<dbReference type="Gene3D" id="3.10.129.10">
    <property type="entry name" value="Hotdog Thioesterase"/>
    <property type="match status" value="1"/>
</dbReference>
<dbReference type="Proteomes" id="UP001216150">
    <property type="component" value="Unassembled WGS sequence"/>
</dbReference>
<evidence type="ECO:0000313" key="3">
    <source>
        <dbReference type="Proteomes" id="UP001216150"/>
    </source>
</evidence>
<sequence length="329" mass="37879">MIPRSALNRQLPCSHLLLSSRRLLSVSSPAHNASSSTSANPPARPHGIDPRWLTMMKRRVGKCMMFGLKPTQVNDAGHILQQLARDWRELIAGSEGFLTDEKRRGLYRHNVVWGEMDVMLSEEAEYILTLSIGLANRYTITIGHVNNVNYVRYAESARVNWTRNIGIHIDQTNKKKWLALLSSTGIGLILRSIKVDYKFPMKFPDKISVYHKLVQDPSSSLSSQSAFYLQVMIMSESRQRPAARCHEDIVTYDYQRNQKTPELPPFILNQFKHIWELQEEAKKNCQQQILDIESKVRTLEVRKLGSRGRSRGYRLSMILDFRQRLGAPF</sequence>
<comment type="caution">
    <text evidence="2">The sequence shown here is derived from an EMBL/GenBank/DDBJ whole genome shotgun (WGS) entry which is preliminary data.</text>
</comment>
<protein>
    <submittedName>
        <fullName evidence="2">Uncharacterized protein</fullName>
    </submittedName>
</protein>
<reference evidence="2 3" key="1">
    <citation type="journal article" date="2023" name="IMA Fungus">
        <title>Comparative genomic study of the Penicillium genus elucidates a diverse pangenome and 15 lateral gene transfer events.</title>
        <authorList>
            <person name="Petersen C."/>
            <person name="Sorensen T."/>
            <person name="Nielsen M.R."/>
            <person name="Sondergaard T.E."/>
            <person name="Sorensen J.L."/>
            <person name="Fitzpatrick D.A."/>
            <person name="Frisvad J.C."/>
            <person name="Nielsen K.L."/>
        </authorList>
    </citation>
    <scope>NUCLEOTIDE SEQUENCE [LARGE SCALE GENOMIC DNA]</scope>
    <source>
        <strain evidence="2 3">IBT 29057</strain>
    </source>
</reference>
<organism evidence="2 3">
    <name type="scientific">Penicillium hetheringtonii</name>
    <dbReference type="NCBI Taxonomy" id="911720"/>
    <lineage>
        <taxon>Eukaryota</taxon>
        <taxon>Fungi</taxon>
        <taxon>Dikarya</taxon>
        <taxon>Ascomycota</taxon>
        <taxon>Pezizomycotina</taxon>
        <taxon>Eurotiomycetes</taxon>
        <taxon>Eurotiomycetidae</taxon>
        <taxon>Eurotiales</taxon>
        <taxon>Aspergillaceae</taxon>
        <taxon>Penicillium</taxon>
    </lineage>
</organism>
<accession>A0AAD6GYU8</accession>
<dbReference type="AlphaFoldDB" id="A0AAD6GYU8"/>
<proteinExistence type="predicted"/>
<dbReference type="PANTHER" id="PTHR31793:SF39">
    <property type="entry name" value="THIOESTERASE_THIOL ESTER DEHYDRASE-ISOMERASE"/>
    <property type="match status" value="1"/>
</dbReference>
<feature type="region of interest" description="Disordered" evidence="1">
    <location>
        <begin position="29"/>
        <end position="49"/>
    </location>
</feature>
<keyword evidence="3" id="KW-1185">Reference proteome</keyword>
<name>A0AAD6GYU8_9EURO</name>
<gene>
    <name evidence="2" type="ORF">N7450_003230</name>
</gene>